<dbReference type="STRING" id="312017.Q23KF6"/>
<dbReference type="GeneID" id="7844605"/>
<dbReference type="InterPro" id="IPR018247">
    <property type="entry name" value="EF_Hand_1_Ca_BS"/>
</dbReference>
<dbReference type="PANTHER" id="PTHR44324">
    <property type="entry name" value="WD40 REPEAT DOMAIN 95"/>
    <property type="match status" value="1"/>
</dbReference>
<dbReference type="Gene3D" id="2.130.10.10">
    <property type="entry name" value="YVTN repeat-like/Quinoprotein amine dehydrogenase"/>
    <property type="match status" value="2"/>
</dbReference>
<reference evidence="7" key="1">
    <citation type="journal article" date="2006" name="PLoS Biol.">
        <title>Macronuclear genome sequence of the ciliate Tetrahymena thermophila, a model eukaryote.</title>
        <authorList>
            <person name="Eisen J.A."/>
            <person name="Coyne R.S."/>
            <person name="Wu M."/>
            <person name="Wu D."/>
            <person name="Thiagarajan M."/>
            <person name="Wortman J.R."/>
            <person name="Badger J.H."/>
            <person name="Ren Q."/>
            <person name="Amedeo P."/>
            <person name="Jones K.M."/>
            <person name="Tallon L.J."/>
            <person name="Delcher A.L."/>
            <person name="Salzberg S.L."/>
            <person name="Silva J.C."/>
            <person name="Haas B.J."/>
            <person name="Majoros W.H."/>
            <person name="Farzad M."/>
            <person name="Carlton J.M."/>
            <person name="Smith R.K. Jr."/>
            <person name="Garg J."/>
            <person name="Pearlman R.E."/>
            <person name="Karrer K.M."/>
            <person name="Sun L."/>
            <person name="Manning G."/>
            <person name="Elde N.C."/>
            <person name="Turkewitz A.P."/>
            <person name="Asai D.J."/>
            <person name="Wilkes D.E."/>
            <person name="Wang Y."/>
            <person name="Cai H."/>
            <person name="Collins K."/>
            <person name="Stewart B.A."/>
            <person name="Lee S.R."/>
            <person name="Wilamowska K."/>
            <person name="Weinberg Z."/>
            <person name="Ruzzo W.L."/>
            <person name="Wloga D."/>
            <person name="Gaertig J."/>
            <person name="Frankel J."/>
            <person name="Tsao C.-C."/>
            <person name="Gorovsky M.A."/>
            <person name="Keeling P.J."/>
            <person name="Waller R.F."/>
            <person name="Patron N.J."/>
            <person name="Cherry J.M."/>
            <person name="Stover N.A."/>
            <person name="Krieger C.J."/>
            <person name="del Toro C."/>
            <person name="Ryder H.F."/>
            <person name="Williamson S.C."/>
            <person name="Barbeau R.A."/>
            <person name="Hamilton E.P."/>
            <person name="Orias E."/>
        </authorList>
    </citation>
    <scope>NUCLEOTIDE SEQUENCE [LARGE SCALE GENOMIC DNA]</scope>
    <source>
        <strain evidence="7">SB210</strain>
    </source>
</reference>
<dbReference type="EMBL" id="GG662673">
    <property type="protein sequence ID" value="EAR96887.2"/>
    <property type="molecule type" value="Genomic_DNA"/>
</dbReference>
<dbReference type="OrthoDB" id="273771at2759"/>
<dbReference type="PROSITE" id="PS50294">
    <property type="entry name" value="WD_REPEATS_REGION"/>
    <property type="match status" value="1"/>
</dbReference>
<organism evidence="6 7">
    <name type="scientific">Tetrahymena thermophila (strain SB210)</name>
    <dbReference type="NCBI Taxonomy" id="312017"/>
    <lineage>
        <taxon>Eukaryota</taxon>
        <taxon>Sar</taxon>
        <taxon>Alveolata</taxon>
        <taxon>Ciliophora</taxon>
        <taxon>Intramacronucleata</taxon>
        <taxon>Oligohymenophorea</taxon>
        <taxon>Hymenostomatida</taxon>
        <taxon>Tetrahymenina</taxon>
        <taxon>Tetrahymenidae</taxon>
        <taxon>Tetrahymena</taxon>
    </lineage>
</organism>
<proteinExistence type="predicted"/>
<dbReference type="InterPro" id="IPR036322">
    <property type="entry name" value="WD40_repeat_dom_sf"/>
</dbReference>
<dbReference type="PROSITE" id="PS50082">
    <property type="entry name" value="WD_REPEATS_2"/>
    <property type="match status" value="3"/>
</dbReference>
<evidence type="ECO:0000313" key="6">
    <source>
        <dbReference type="EMBL" id="EAR96887.2"/>
    </source>
</evidence>
<feature type="repeat" description="WD" evidence="3">
    <location>
        <begin position="418"/>
        <end position="459"/>
    </location>
</feature>
<feature type="repeat" description="WD" evidence="3">
    <location>
        <begin position="657"/>
        <end position="698"/>
    </location>
</feature>
<evidence type="ECO:0000313" key="7">
    <source>
        <dbReference type="Proteomes" id="UP000009168"/>
    </source>
</evidence>
<dbReference type="InterPro" id="IPR015943">
    <property type="entry name" value="WD40/YVTN_repeat-like_dom_sf"/>
</dbReference>
<dbReference type="HOGENOM" id="CLU_248967_0_0_1"/>
<dbReference type="InterPro" id="IPR051242">
    <property type="entry name" value="WD-EF-hand_domain"/>
</dbReference>
<dbReference type="KEGG" id="tet:TTHERM_00193790"/>
<sequence>MIKSSSLQKVYEKKQKDRKDIVSNRNDIEISLEDVKNYLQENKHLLLQDKNKFTAETLMMLLDNDKLAALEDEFNEHPNGIELSNFVWLMKCAIVHSQEEKYELINGLIKLFQDIDINGDHHMEWSEFTQYIIDAVIGEKDAKFFDARFERERELTEIEVFDRAYSKKTKRYFPCKYFDNTTHMNHIRKAVYSPHVDAILCLEQNSSKLKFYTHDCKEVEIQQKKLQLQPPADDKQQPFILDFTVAESLNTIVVTTSDRQFFFWENNLTTKCTKNFKLDVLQTGIWYLPIHKLWISAGADYNIRTWKFNDYEDQQKINHDKLMLAHLKLITQIEELISPRLIASGSLDGKIKLWDLTDPSNPPILITELRDPNQNPRGILGLSYSCQYGSNLLSYGFENHINVWCPEVSITRAFIGKLEGHSSLVQICKFMDMSPNVISVDDKCNVRIWDIRGMNTIQVINSDGQFSVIYDVAILSQKHDMFVLAGKRLAYYENVVYKEQAKNTSEDVYPLSIDFNTYFNQFCVLTKNDIRIYDAMTGKLKKVFNDLTDEKFQVDLSYFCLGARQRKFFVSDNVGLIRQYNMKNGEYLKSCNTLTETESQEFTKKQSNIKKKENNQISQMLYLTEEKLLIAAFYDSTIRIYDEEDSEETVLLKVMTGAHKDSEITCLVYSEKFQLFATGSTNGRVAIWDFDSGKLENILIAREKGEITCLQFGDPYPVILSSGASGVINVWGIKGCPPQYKYKSIARYINSYWENDNTFQKVPVTYMICETSIQSGVPRPFIIDKIAPVQRSSFDPVMKDEKKDDAQNKRKKDLFNFSLNTQTINSNTNGPLTSTNNAGNTLTFPTETGYVAPISPNPKEGDDTNANESSSQQQQLMSQFKFQESFNDYQSYFDSYNKTLDQKKRRFYVIFGDQKGMMQILNLTEVFQKRNIQPLKDEKKKKLFQLRRKDFINAQKSVDTYLSAPDRKGEKLPSYVHMYNSILINRWEAHQGPINFMLRIPEPLCYASCSLDKTIKIWSMQAALWGKIFLMKFDKNVWNFPYDWVENKLKDMEEVFDQIQMLDNEVLSNQEKEKVKMKYLSTQFFQEGTQEDIKTKKYNVLYPPKQLTQEELLQIEKQELYTYRLKPKPYVDPIQQLRSQIQEEDEKARFQKKKNEPFLKVKPIEEDLTPIKMFYKIIPNDRPNSSYQQVSQLQNQLEAIEQGLTGASLELKQENQQSRKASNMVSEQRDSYQNLPRQQYKNRSSSRFINKSMKGNQSNININNTASQSQINKKSFAQEQKISAFISKQKSSIIKQGNSLPSASLTSLVKPNALQKKSNDIYKKFDFRVIRPSSSSMKISYVKDVKYSKGEGSRLVRIATDQYTYQQASLAPLKFFKDLDLVQDKNKFYIDLVQNYDGRAKKDLSKLNVGGDNELNYDSDDSDKKPKKKTGSVKIVATSTFLNNPNRNKHKVLKTGEKIYVIEQDG</sequence>
<feature type="region of interest" description="Disordered" evidence="4">
    <location>
        <begin position="1214"/>
        <end position="1244"/>
    </location>
</feature>
<feature type="region of interest" description="Disordered" evidence="4">
    <location>
        <begin position="853"/>
        <end position="873"/>
    </location>
</feature>
<dbReference type="Proteomes" id="UP000009168">
    <property type="component" value="Unassembled WGS sequence"/>
</dbReference>
<keyword evidence="2" id="KW-0677">Repeat</keyword>
<feature type="domain" description="EF-hand" evidence="5">
    <location>
        <begin position="103"/>
        <end position="138"/>
    </location>
</feature>
<accession>Q23KF6</accession>
<evidence type="ECO:0000256" key="1">
    <source>
        <dbReference type="ARBA" id="ARBA00022574"/>
    </source>
</evidence>
<keyword evidence="1 3" id="KW-0853">WD repeat</keyword>
<dbReference type="PANTHER" id="PTHR44324:SF4">
    <property type="entry name" value="WD40 REPEAT DOMAIN 95"/>
    <property type="match status" value="1"/>
</dbReference>
<evidence type="ECO:0000256" key="3">
    <source>
        <dbReference type="PROSITE-ProRule" id="PRU00221"/>
    </source>
</evidence>
<evidence type="ECO:0000256" key="2">
    <source>
        <dbReference type="ARBA" id="ARBA00022737"/>
    </source>
</evidence>
<dbReference type="InterPro" id="IPR002048">
    <property type="entry name" value="EF_hand_dom"/>
</dbReference>
<dbReference type="GO" id="GO:0005509">
    <property type="term" value="F:calcium ion binding"/>
    <property type="evidence" value="ECO:0007669"/>
    <property type="project" value="InterPro"/>
</dbReference>
<name>Q23KF6_TETTS</name>
<dbReference type="InterPro" id="IPR019775">
    <property type="entry name" value="WD40_repeat_CS"/>
</dbReference>
<evidence type="ECO:0000259" key="5">
    <source>
        <dbReference type="PROSITE" id="PS50222"/>
    </source>
</evidence>
<dbReference type="RefSeq" id="XP_001017132.2">
    <property type="nucleotide sequence ID" value="XM_001017132.2"/>
</dbReference>
<dbReference type="PROSITE" id="PS00018">
    <property type="entry name" value="EF_HAND_1"/>
    <property type="match status" value="1"/>
</dbReference>
<gene>
    <name evidence="6" type="ORF">TTHERM_00193790</name>
</gene>
<dbReference type="SUPFAM" id="SSF50978">
    <property type="entry name" value="WD40 repeat-like"/>
    <property type="match status" value="1"/>
</dbReference>
<protein>
    <submittedName>
        <fullName evidence="6">WD domain, G-beta repeat protein</fullName>
    </submittedName>
</protein>
<dbReference type="SMART" id="SM00320">
    <property type="entry name" value="WD40"/>
    <property type="match status" value="8"/>
</dbReference>
<dbReference type="InterPro" id="IPR001680">
    <property type="entry name" value="WD40_rpt"/>
</dbReference>
<dbReference type="eggNOG" id="KOG4155">
    <property type="taxonomic scope" value="Eukaryota"/>
</dbReference>
<dbReference type="InParanoid" id="Q23KF6"/>
<feature type="repeat" description="WD" evidence="3">
    <location>
        <begin position="323"/>
        <end position="356"/>
    </location>
</feature>
<dbReference type="PROSITE" id="PS00678">
    <property type="entry name" value="WD_REPEATS_1"/>
    <property type="match status" value="1"/>
</dbReference>
<dbReference type="PROSITE" id="PS50222">
    <property type="entry name" value="EF_HAND_2"/>
    <property type="match status" value="1"/>
</dbReference>
<keyword evidence="7" id="KW-1185">Reference proteome</keyword>
<evidence type="ECO:0000256" key="4">
    <source>
        <dbReference type="SAM" id="MobiDB-lite"/>
    </source>
</evidence>
<dbReference type="Pfam" id="PF00400">
    <property type="entry name" value="WD40"/>
    <property type="match status" value="3"/>
</dbReference>